<name>A0ABN1ER61_9PROT</name>
<dbReference type="InterPro" id="IPR021233">
    <property type="entry name" value="DUF2783"/>
</dbReference>
<evidence type="ECO:0000313" key="2">
    <source>
        <dbReference type="Proteomes" id="UP001501588"/>
    </source>
</evidence>
<accession>A0ABN1ER61</accession>
<organism evidence="1 2">
    <name type="scientific">Craurococcus roseus</name>
    <dbReference type="NCBI Taxonomy" id="77585"/>
    <lineage>
        <taxon>Bacteria</taxon>
        <taxon>Pseudomonadati</taxon>
        <taxon>Pseudomonadota</taxon>
        <taxon>Alphaproteobacteria</taxon>
        <taxon>Acetobacterales</taxon>
        <taxon>Acetobacteraceae</taxon>
        <taxon>Craurococcus</taxon>
    </lineage>
</organism>
<sequence>MTVLRTEPRLADPDGFYAALMEAHRDLDEAASRRLDARLVILLANHIGDDAVLREAIALARAAGGGGAAPDAER</sequence>
<reference evidence="1 2" key="1">
    <citation type="journal article" date="2019" name="Int. J. Syst. Evol. Microbiol.">
        <title>The Global Catalogue of Microorganisms (GCM) 10K type strain sequencing project: providing services to taxonomists for standard genome sequencing and annotation.</title>
        <authorList>
            <consortium name="The Broad Institute Genomics Platform"/>
            <consortium name="The Broad Institute Genome Sequencing Center for Infectious Disease"/>
            <person name="Wu L."/>
            <person name="Ma J."/>
        </authorList>
    </citation>
    <scope>NUCLEOTIDE SEQUENCE [LARGE SCALE GENOMIC DNA]</scope>
    <source>
        <strain evidence="1 2">JCM 9933</strain>
    </source>
</reference>
<evidence type="ECO:0000313" key="1">
    <source>
        <dbReference type="EMBL" id="GAA0571851.1"/>
    </source>
</evidence>
<gene>
    <name evidence="1" type="ORF">GCM10009416_08100</name>
</gene>
<dbReference type="RefSeq" id="WP_343893872.1">
    <property type="nucleotide sequence ID" value="NZ_BAAAFZ010000008.1"/>
</dbReference>
<dbReference type="Pfam" id="PF10932">
    <property type="entry name" value="DUF2783"/>
    <property type="match status" value="1"/>
</dbReference>
<keyword evidence="2" id="KW-1185">Reference proteome</keyword>
<dbReference type="EMBL" id="BAAAFZ010000008">
    <property type="protein sequence ID" value="GAA0571851.1"/>
    <property type="molecule type" value="Genomic_DNA"/>
</dbReference>
<evidence type="ECO:0008006" key="3">
    <source>
        <dbReference type="Google" id="ProtNLM"/>
    </source>
</evidence>
<protein>
    <recommendedName>
        <fullName evidence="3">DUF2783 domain-containing protein</fullName>
    </recommendedName>
</protein>
<proteinExistence type="predicted"/>
<dbReference type="Proteomes" id="UP001501588">
    <property type="component" value="Unassembled WGS sequence"/>
</dbReference>
<comment type="caution">
    <text evidence="1">The sequence shown here is derived from an EMBL/GenBank/DDBJ whole genome shotgun (WGS) entry which is preliminary data.</text>
</comment>